<dbReference type="InterPro" id="IPR032696">
    <property type="entry name" value="SQ_cyclase_C"/>
</dbReference>
<dbReference type="eggNOG" id="KOG0497">
    <property type="taxonomic scope" value="Eukaryota"/>
</dbReference>
<reference evidence="6" key="1">
    <citation type="journal article" date="2013" name="Nat. Commun.">
        <title>Whole-genome sequencing of Oryza brachyantha reveals mechanisms underlying Oryza genome evolution.</title>
        <authorList>
            <person name="Chen J."/>
            <person name="Huang Q."/>
            <person name="Gao D."/>
            <person name="Wang J."/>
            <person name="Lang Y."/>
            <person name="Liu T."/>
            <person name="Li B."/>
            <person name="Bai Z."/>
            <person name="Luis Goicoechea J."/>
            <person name="Liang C."/>
            <person name="Chen C."/>
            <person name="Zhang W."/>
            <person name="Sun S."/>
            <person name="Liao Y."/>
            <person name="Zhang X."/>
            <person name="Yang L."/>
            <person name="Song C."/>
            <person name="Wang M."/>
            <person name="Shi J."/>
            <person name="Liu G."/>
            <person name="Liu J."/>
            <person name="Zhou H."/>
            <person name="Zhou W."/>
            <person name="Yu Q."/>
            <person name="An N."/>
            <person name="Chen Y."/>
            <person name="Cai Q."/>
            <person name="Wang B."/>
            <person name="Liu B."/>
            <person name="Min J."/>
            <person name="Huang Y."/>
            <person name="Wu H."/>
            <person name="Li Z."/>
            <person name="Zhang Y."/>
            <person name="Yin Y."/>
            <person name="Song W."/>
            <person name="Jiang J."/>
            <person name="Jackson S.A."/>
            <person name="Wing R.A."/>
            <person name="Wang J."/>
            <person name="Chen M."/>
        </authorList>
    </citation>
    <scope>NUCLEOTIDE SEQUENCE [LARGE SCALE GENOMIC DNA]</scope>
    <source>
        <strain evidence="6">cv. IRGC 101232</strain>
    </source>
</reference>
<reference evidence="6" key="2">
    <citation type="submission" date="2013-04" db="UniProtKB">
        <authorList>
            <consortium name="EnsemblPlants"/>
        </authorList>
    </citation>
    <scope>IDENTIFICATION</scope>
</reference>
<dbReference type="STRING" id="4533.J3ME76"/>
<dbReference type="GO" id="GO:0005811">
    <property type="term" value="C:lipid droplet"/>
    <property type="evidence" value="ECO:0007669"/>
    <property type="project" value="InterPro"/>
</dbReference>
<evidence type="ECO:0000259" key="4">
    <source>
        <dbReference type="Pfam" id="PF13243"/>
    </source>
</evidence>
<dbReference type="CDD" id="cd02892">
    <property type="entry name" value="SQCY_1"/>
    <property type="match status" value="1"/>
</dbReference>
<evidence type="ECO:0000256" key="3">
    <source>
        <dbReference type="RuleBase" id="RU362003"/>
    </source>
</evidence>
<dbReference type="InterPro" id="IPR032697">
    <property type="entry name" value="SQ_cyclase_N"/>
</dbReference>
<evidence type="ECO:0000259" key="5">
    <source>
        <dbReference type="Pfam" id="PF13249"/>
    </source>
</evidence>
<dbReference type="PROSITE" id="PS01074">
    <property type="entry name" value="TERPENE_SYNTHASES"/>
    <property type="match status" value="1"/>
</dbReference>
<dbReference type="PANTHER" id="PTHR11764">
    <property type="entry name" value="TERPENE CYCLASE/MUTASE FAMILY MEMBER"/>
    <property type="match status" value="1"/>
</dbReference>
<sequence>MWRLKIGGGGGPWMQTTSNFHGRQVWEFDPDAGTPEERAVVERLRHHFTSNRFLRREPQDLLMRMQKRISTSDHADTATSAAQKLDDGEEVTESVVVASLRRALGRMTVLQAEDGHWPGDCSGIMYLLPFWIFALQITATIDAALSPEHQREICRHIYNHQNEDGGWGFQIVGPSTMFGTCLNYTTLRLLGEVNKTGDGDPLARGRAWILSNGTATAAPQWAKILLSVIGVYDWSGNNPMIPELWLLPRLLPIHPGRFWNFTRTVYMSISYLYAKKFVGPATPTILSLRDELYDTPYAEIDWNKARGSCAKADIRYPPSVMYKIISTCLNKFVDPVLNFWPVCKLRQRALQHIMEHIHYEDEHTQFVGLCPVTKALNMICCWVENPKSDTIKRHLPRIHDYLWMAEDGMKTKIEDGTHNWEIALVVQSLCSTDLINEYGPTIERAHSYIKRAQIRRNHPGDQSYWFRHTAKGSWTLSTADQGWGSSDCSAEALKVILMLSKFSPSVVGQPMEKERIYDTIDFLLSLKNNDGSFSTFERQRSYSWIEILNPSESFRNIVADYPTVECTASVIMTLILFRELYHEYRTEEINKCINQASRYIESNQNRDGSWYGTWAICYIYGTMFAVKGLVSSGRTYDNSICIRKACEFLLSKQLETGGWGESYQSCENEVNNIKGSCTHAVHTAWAMLALISAGQMERDRTPLHRAAKVLINMQLETGDFPQQEHIGSFNSSVYFNYPNYRNLFPIWALGEYRRTLI</sequence>
<dbReference type="HOGENOM" id="CLU_009074_2_0_1"/>
<keyword evidence="3" id="KW-0413">Isomerase</keyword>
<dbReference type="InterPro" id="IPR008930">
    <property type="entry name" value="Terpenoid_cyclase/PrenylTrfase"/>
</dbReference>
<dbReference type="EC" id="5.4.99.-" evidence="3"/>
<dbReference type="GO" id="GO:0016104">
    <property type="term" value="P:triterpenoid biosynthetic process"/>
    <property type="evidence" value="ECO:0007669"/>
    <property type="project" value="InterPro"/>
</dbReference>
<dbReference type="FunFam" id="1.50.10.20:FF:000011">
    <property type="entry name" value="Terpene cyclase/mutase family member"/>
    <property type="match status" value="1"/>
</dbReference>
<dbReference type="Pfam" id="PF13249">
    <property type="entry name" value="SQHop_cyclase_N"/>
    <property type="match status" value="1"/>
</dbReference>
<dbReference type="OMA" id="HEYRTEE"/>
<evidence type="ECO:0000313" key="6">
    <source>
        <dbReference type="EnsemblPlants" id="OB06G23200.1"/>
    </source>
</evidence>
<dbReference type="PANTHER" id="PTHR11764:SF89">
    <property type="entry name" value="TERPENE CYCLASE_MUTASE FAMILY MEMBER"/>
    <property type="match status" value="1"/>
</dbReference>
<name>J3ME76_ORYBR</name>
<comment type="similarity">
    <text evidence="1 3">Belongs to the terpene cyclase/mutase family.</text>
</comment>
<evidence type="ECO:0000313" key="7">
    <source>
        <dbReference type="Proteomes" id="UP000006038"/>
    </source>
</evidence>
<keyword evidence="7" id="KW-1185">Reference proteome</keyword>
<dbReference type="SUPFAM" id="SSF48239">
    <property type="entry name" value="Terpenoid cyclases/Protein prenyltransferases"/>
    <property type="match status" value="2"/>
</dbReference>
<dbReference type="Proteomes" id="UP000006038">
    <property type="component" value="Chromosome 6"/>
</dbReference>
<proteinExistence type="inferred from homology"/>
<protein>
    <recommendedName>
        <fullName evidence="3">Terpene cyclase/mutase family member</fullName>
        <ecNumber evidence="3">5.4.99.-</ecNumber>
    </recommendedName>
</protein>
<gene>
    <name evidence="6" type="primary">LOC102721561</name>
</gene>
<dbReference type="EnsemblPlants" id="OB06G23200.1">
    <property type="protein sequence ID" value="OB06G23200.1"/>
    <property type="gene ID" value="OB06G23200"/>
</dbReference>
<feature type="domain" description="Squalene cyclase N-terminal" evidence="5">
    <location>
        <begin position="102"/>
        <end position="405"/>
    </location>
</feature>
<dbReference type="NCBIfam" id="TIGR01787">
    <property type="entry name" value="squalene_cyclas"/>
    <property type="match status" value="1"/>
</dbReference>
<dbReference type="InterPro" id="IPR018333">
    <property type="entry name" value="Squalene_cyclase"/>
</dbReference>
<accession>J3ME76</accession>
<keyword evidence="2" id="KW-0677">Repeat</keyword>
<dbReference type="Pfam" id="PF13243">
    <property type="entry name" value="SQHop_cyclase_C"/>
    <property type="match status" value="1"/>
</dbReference>
<dbReference type="AlphaFoldDB" id="J3ME76"/>
<evidence type="ECO:0000256" key="1">
    <source>
        <dbReference type="ARBA" id="ARBA00009755"/>
    </source>
</evidence>
<dbReference type="GO" id="GO:0016866">
    <property type="term" value="F:intramolecular transferase activity"/>
    <property type="evidence" value="ECO:0007669"/>
    <property type="project" value="InterPro"/>
</dbReference>
<organism evidence="6">
    <name type="scientific">Oryza brachyantha</name>
    <name type="common">malo sina</name>
    <dbReference type="NCBI Taxonomy" id="4533"/>
    <lineage>
        <taxon>Eukaryota</taxon>
        <taxon>Viridiplantae</taxon>
        <taxon>Streptophyta</taxon>
        <taxon>Embryophyta</taxon>
        <taxon>Tracheophyta</taxon>
        <taxon>Spermatophyta</taxon>
        <taxon>Magnoliopsida</taxon>
        <taxon>Liliopsida</taxon>
        <taxon>Poales</taxon>
        <taxon>Poaceae</taxon>
        <taxon>BOP clade</taxon>
        <taxon>Oryzoideae</taxon>
        <taxon>Oryzeae</taxon>
        <taxon>Oryzinae</taxon>
        <taxon>Oryza</taxon>
    </lineage>
</organism>
<dbReference type="Gramene" id="OB06G23200.1">
    <property type="protein sequence ID" value="OB06G23200.1"/>
    <property type="gene ID" value="OB06G23200"/>
</dbReference>
<evidence type="ECO:0000256" key="2">
    <source>
        <dbReference type="ARBA" id="ARBA00022737"/>
    </source>
</evidence>
<feature type="domain" description="Squalene cyclase C-terminal" evidence="4">
    <location>
        <begin position="420"/>
        <end position="754"/>
    </location>
</feature>
<dbReference type="Gene3D" id="1.50.10.20">
    <property type="match status" value="2"/>
</dbReference>
<dbReference type="InterPro" id="IPR002365">
    <property type="entry name" value="Terpene_synthase_CS"/>
</dbReference>